<evidence type="ECO:0000256" key="5">
    <source>
        <dbReference type="ARBA" id="ARBA00022927"/>
    </source>
</evidence>
<dbReference type="OrthoDB" id="332281at2759"/>
<evidence type="ECO:0000256" key="9">
    <source>
        <dbReference type="SAM" id="MobiDB-lite"/>
    </source>
</evidence>
<keyword evidence="13" id="KW-1185">Reference proteome</keyword>
<dbReference type="GO" id="GO:0000139">
    <property type="term" value="C:Golgi membrane"/>
    <property type="evidence" value="ECO:0007669"/>
    <property type="project" value="UniProtKB-SubCell"/>
</dbReference>
<dbReference type="GO" id="GO:0006891">
    <property type="term" value="P:intra-Golgi vesicle-mediated transport"/>
    <property type="evidence" value="ECO:0007669"/>
    <property type="project" value="TreeGrafter"/>
</dbReference>
<dbReference type="RefSeq" id="XP_028479322.1">
    <property type="nucleotide sequence ID" value="XM_028620350.1"/>
</dbReference>
<evidence type="ECO:0000256" key="8">
    <source>
        <dbReference type="ARBA" id="ARBA00031344"/>
    </source>
</evidence>
<feature type="compositionally biased region" description="Pro residues" evidence="9">
    <location>
        <begin position="1"/>
        <end position="16"/>
    </location>
</feature>
<dbReference type="Pfam" id="PF06148">
    <property type="entry name" value="COG2_N"/>
    <property type="match status" value="1"/>
</dbReference>
<dbReference type="PANTHER" id="PTHR12961">
    <property type="entry name" value="CONSERVED OLIGOMERIC GOLGI COMPLEX COMPONENT 2"/>
    <property type="match status" value="1"/>
</dbReference>
<dbReference type="Pfam" id="PF12022">
    <property type="entry name" value="COG2_C"/>
    <property type="match status" value="1"/>
</dbReference>
<dbReference type="PANTHER" id="PTHR12961:SF0">
    <property type="entry name" value="CONSERVED OLIGOMERIC GOLGI COMPLEX SUBUNIT 2"/>
    <property type="match status" value="1"/>
</dbReference>
<evidence type="ECO:0000256" key="6">
    <source>
        <dbReference type="ARBA" id="ARBA00023034"/>
    </source>
</evidence>
<dbReference type="InterPro" id="IPR009316">
    <property type="entry name" value="COG2"/>
</dbReference>
<feature type="region of interest" description="Disordered" evidence="9">
    <location>
        <begin position="1"/>
        <end position="46"/>
    </location>
</feature>
<keyword evidence="6" id="KW-0333">Golgi apparatus</keyword>
<proteinExistence type="inferred from homology"/>
<dbReference type="GO" id="GO:0007030">
    <property type="term" value="P:Golgi organization"/>
    <property type="evidence" value="ECO:0007669"/>
    <property type="project" value="InterPro"/>
</dbReference>
<evidence type="ECO:0000313" key="12">
    <source>
        <dbReference type="EMBL" id="RSH86537.1"/>
    </source>
</evidence>
<keyword evidence="7" id="KW-0472">Membrane</keyword>
<evidence type="ECO:0000256" key="1">
    <source>
        <dbReference type="ARBA" id="ARBA00004395"/>
    </source>
</evidence>
<sequence length="723" mass="80016">MAALASPPPIPDPGPSRPGGLPFHNDVGADEAMPRTSRATDSSPMHSLDLPSLMPLSHAHPLLLQQDFDVDAFLLSRIHIPLDELRAELRAYLAVLREELVQLINDDYEEFISLGTGLRGESERLTRLQRPLGSLRGEVEVVRDVLKEHQNAVQAKLDERAALREEKALLDLLQRLFETLARAEALQDEVHGDNDSTAKGIARLAGEYTQLVYLRNKARGEGCKIAETVSPRIDVIRNRLSHDLSGILAGALEARDETQTKQCLKTYDLVEGWAEAEDVVRSSVRSFCAATITATALVVEQSPAVPETPSKVFERPNRLKDDPSLLAGIYNRVLAHVESYLPLITISHHVSQEFDFFSRVFWPEVCKAITDNLGNTIFAAGRPSELHKHYTTTHKFLGLFENYAPTPEAVVALRDSSAYATFERRWQLPVYFQLRWKEIVSTFESALSQPASVTSPTTKSTVFALSQSAATWDAFSTCWSTDIYLPELAHRFWRLSLQIVSRYDSWLTSSLATFNGEDDDDAALRFAAAAVADVDAFRARVAENALVSEHGDFPLALKTEAYADRIIGILQKQCAEPLKHVRGVTSQLRAAPPKTTAPSVFVPTLLKPLHAFFDSRPHLAAYKISWSSAVSQHVFGQYASILAQVNKTQDLLTKYRKTKKSGFSLFGSSGTASTDSADEDKRFTRQMVTDIEALAADAKGLGVNVDAIPSWAELKDVAERPAE</sequence>
<name>A0A427Y612_9TREE</name>
<evidence type="ECO:0000256" key="7">
    <source>
        <dbReference type="ARBA" id="ARBA00023136"/>
    </source>
</evidence>
<dbReference type="GeneID" id="39589347"/>
<dbReference type="STRING" id="105984.A0A427Y612"/>
<dbReference type="Proteomes" id="UP000279236">
    <property type="component" value="Unassembled WGS sequence"/>
</dbReference>
<keyword evidence="5" id="KW-0653">Protein transport</keyword>
<protein>
    <recommendedName>
        <fullName evidence="3">Conserved oligomeric Golgi complex subunit 2</fullName>
    </recommendedName>
    <alternativeName>
        <fullName evidence="8">Component of oligomeric Golgi complex 2</fullName>
    </alternativeName>
</protein>
<dbReference type="GO" id="GO:0015031">
    <property type="term" value="P:protein transport"/>
    <property type="evidence" value="ECO:0007669"/>
    <property type="project" value="UniProtKB-KW"/>
</dbReference>
<accession>A0A427Y612</accession>
<evidence type="ECO:0000256" key="2">
    <source>
        <dbReference type="ARBA" id="ARBA00007603"/>
    </source>
</evidence>
<dbReference type="InterPro" id="IPR024603">
    <property type="entry name" value="COG_complex_COG2_C"/>
</dbReference>
<keyword evidence="4" id="KW-0813">Transport</keyword>
<dbReference type="AlphaFoldDB" id="A0A427Y612"/>
<evidence type="ECO:0000259" key="11">
    <source>
        <dbReference type="Pfam" id="PF12022"/>
    </source>
</evidence>
<evidence type="ECO:0000259" key="10">
    <source>
        <dbReference type="Pfam" id="PF06148"/>
    </source>
</evidence>
<dbReference type="EMBL" id="RSCE01000002">
    <property type="protein sequence ID" value="RSH86537.1"/>
    <property type="molecule type" value="Genomic_DNA"/>
</dbReference>
<evidence type="ECO:0000313" key="13">
    <source>
        <dbReference type="Proteomes" id="UP000279236"/>
    </source>
</evidence>
<reference evidence="12 13" key="1">
    <citation type="submission" date="2018-11" db="EMBL/GenBank/DDBJ databases">
        <title>Genome sequence of Apiotrichum porosum DSM 27194.</title>
        <authorList>
            <person name="Aliyu H."/>
            <person name="Gorte O."/>
            <person name="Ochsenreither K."/>
        </authorList>
    </citation>
    <scope>NUCLEOTIDE SEQUENCE [LARGE SCALE GENOMIC DNA]</scope>
    <source>
        <strain evidence="12 13">DSM 27194</strain>
    </source>
</reference>
<dbReference type="InterPro" id="IPR024602">
    <property type="entry name" value="COG_su2_N"/>
</dbReference>
<comment type="subcellular location">
    <subcellularLocation>
        <location evidence="1">Golgi apparatus membrane</location>
        <topology evidence="1">Peripheral membrane protein</topology>
    </subcellularLocation>
</comment>
<feature type="domain" description="COG complex component COG2 C-terminal" evidence="11">
    <location>
        <begin position="424"/>
        <end position="691"/>
    </location>
</feature>
<evidence type="ECO:0000256" key="3">
    <source>
        <dbReference type="ARBA" id="ARBA00020977"/>
    </source>
</evidence>
<evidence type="ECO:0000256" key="4">
    <source>
        <dbReference type="ARBA" id="ARBA00022448"/>
    </source>
</evidence>
<comment type="similarity">
    <text evidence="2">Belongs to the COG2 family.</text>
</comment>
<gene>
    <name evidence="12" type="ORF">EHS24_004804</name>
</gene>
<comment type="caution">
    <text evidence="12">The sequence shown here is derived from an EMBL/GenBank/DDBJ whole genome shotgun (WGS) entry which is preliminary data.</text>
</comment>
<dbReference type="GO" id="GO:0017119">
    <property type="term" value="C:Golgi transport complex"/>
    <property type="evidence" value="ECO:0007669"/>
    <property type="project" value="TreeGrafter"/>
</dbReference>
<organism evidence="12 13">
    <name type="scientific">Apiotrichum porosum</name>
    <dbReference type="NCBI Taxonomy" id="105984"/>
    <lineage>
        <taxon>Eukaryota</taxon>
        <taxon>Fungi</taxon>
        <taxon>Dikarya</taxon>
        <taxon>Basidiomycota</taxon>
        <taxon>Agaricomycotina</taxon>
        <taxon>Tremellomycetes</taxon>
        <taxon>Trichosporonales</taxon>
        <taxon>Trichosporonaceae</taxon>
        <taxon>Apiotrichum</taxon>
    </lineage>
</organism>
<feature type="domain" description="Conserved oligomeric Golgi complex subunit 2 N-terminal" evidence="10">
    <location>
        <begin position="58"/>
        <end position="128"/>
    </location>
</feature>